<sequence>MSRNCFIQILFYGDMFLSKGEKRFANRTFFLKLRAKVFTIFHATNYNLFFLPRNRWKK</sequence>
<dbReference type="AlphaFoldDB" id="J9H162"/>
<evidence type="ECO:0000313" key="1">
    <source>
        <dbReference type="EMBL" id="EJX07105.1"/>
    </source>
</evidence>
<gene>
    <name evidence="1" type="ORF">EVA_04785</name>
</gene>
<proteinExistence type="predicted"/>
<protein>
    <submittedName>
        <fullName evidence="1">Uncharacterized protein</fullName>
    </submittedName>
</protein>
<dbReference type="EMBL" id="AMCI01000972">
    <property type="protein sequence ID" value="EJX07105.1"/>
    <property type="molecule type" value="Genomic_DNA"/>
</dbReference>
<name>J9H162_9ZZZZ</name>
<comment type="caution">
    <text evidence="1">The sequence shown here is derived from an EMBL/GenBank/DDBJ whole genome shotgun (WGS) entry which is preliminary data.</text>
</comment>
<organism evidence="1">
    <name type="scientific">gut metagenome</name>
    <dbReference type="NCBI Taxonomy" id="749906"/>
    <lineage>
        <taxon>unclassified sequences</taxon>
        <taxon>metagenomes</taxon>
        <taxon>organismal metagenomes</taxon>
    </lineage>
</organism>
<reference evidence="1" key="1">
    <citation type="journal article" date="2012" name="PLoS ONE">
        <title>Gene sets for utilization of primary and secondary nutrition supplies in the distal gut of endangered iberian lynx.</title>
        <authorList>
            <person name="Alcaide M."/>
            <person name="Messina E."/>
            <person name="Richter M."/>
            <person name="Bargiela R."/>
            <person name="Peplies J."/>
            <person name="Huws S.A."/>
            <person name="Newbold C.J."/>
            <person name="Golyshin P.N."/>
            <person name="Simon M.A."/>
            <person name="Lopez G."/>
            <person name="Yakimov M.M."/>
            <person name="Ferrer M."/>
        </authorList>
    </citation>
    <scope>NUCLEOTIDE SEQUENCE</scope>
</reference>
<accession>J9H162</accession>